<dbReference type="InterPro" id="IPR006734">
    <property type="entry name" value="PLATZ"/>
</dbReference>
<evidence type="ECO:0000256" key="1">
    <source>
        <dbReference type="SAM" id="MobiDB-lite"/>
    </source>
</evidence>
<dbReference type="PANTHER" id="PTHR31065">
    <property type="entry name" value="PLATZ TRANSCRIPTION FACTOR FAMILY PROTEIN"/>
    <property type="match status" value="1"/>
</dbReference>
<dbReference type="Pfam" id="PF04640">
    <property type="entry name" value="PLATZ"/>
    <property type="match status" value="1"/>
</dbReference>
<dbReference type="OrthoDB" id="1908108at2759"/>
<reference evidence="2 3" key="1">
    <citation type="journal article" date="2018" name="Cell">
        <title>The Chara Genome: Secondary Complexity and Implications for Plant Terrestrialization.</title>
        <authorList>
            <person name="Nishiyama T."/>
            <person name="Sakayama H."/>
            <person name="Vries J.D."/>
            <person name="Buschmann H."/>
            <person name="Saint-Marcoux D."/>
            <person name="Ullrich K.K."/>
            <person name="Haas F.B."/>
            <person name="Vanderstraeten L."/>
            <person name="Becker D."/>
            <person name="Lang D."/>
            <person name="Vosolsobe S."/>
            <person name="Rombauts S."/>
            <person name="Wilhelmsson P.K.I."/>
            <person name="Janitza P."/>
            <person name="Kern R."/>
            <person name="Heyl A."/>
            <person name="Rumpler F."/>
            <person name="Villalobos L.I.A.C."/>
            <person name="Clay J.M."/>
            <person name="Skokan R."/>
            <person name="Toyoda A."/>
            <person name="Suzuki Y."/>
            <person name="Kagoshima H."/>
            <person name="Schijlen E."/>
            <person name="Tajeshwar N."/>
            <person name="Catarino B."/>
            <person name="Hetherington A.J."/>
            <person name="Saltykova A."/>
            <person name="Bonnot C."/>
            <person name="Breuninger H."/>
            <person name="Symeonidi A."/>
            <person name="Radhakrishnan G.V."/>
            <person name="Van Nieuwerburgh F."/>
            <person name="Deforce D."/>
            <person name="Chang C."/>
            <person name="Karol K.G."/>
            <person name="Hedrich R."/>
            <person name="Ulvskov P."/>
            <person name="Glockner G."/>
            <person name="Delwiche C.F."/>
            <person name="Petrasek J."/>
            <person name="Van de Peer Y."/>
            <person name="Friml J."/>
            <person name="Beilby M."/>
            <person name="Dolan L."/>
            <person name="Kohara Y."/>
            <person name="Sugano S."/>
            <person name="Fujiyama A."/>
            <person name="Delaux P.-M."/>
            <person name="Quint M."/>
            <person name="TheiBen G."/>
            <person name="Hagemann M."/>
            <person name="Harholt J."/>
            <person name="Dunand C."/>
            <person name="Zachgo S."/>
            <person name="Langdale J."/>
            <person name="Maumus F."/>
            <person name="Straeten D.V.D."/>
            <person name="Gould S.B."/>
            <person name="Rensing S.A."/>
        </authorList>
    </citation>
    <scope>NUCLEOTIDE SEQUENCE [LARGE SCALE GENOMIC DNA]</scope>
    <source>
        <strain evidence="2 3">S276</strain>
    </source>
</reference>
<dbReference type="PANTHER" id="PTHR31065:SF35">
    <property type="entry name" value="PLATZ TRANSCRIPTION FACTOR FAMILY PROTEIN"/>
    <property type="match status" value="1"/>
</dbReference>
<feature type="region of interest" description="Disordered" evidence="1">
    <location>
        <begin position="185"/>
        <end position="205"/>
    </location>
</feature>
<dbReference type="EMBL" id="BFEA01000133">
    <property type="protein sequence ID" value="GBG70599.1"/>
    <property type="molecule type" value="Genomic_DNA"/>
</dbReference>
<evidence type="ECO:0000313" key="2">
    <source>
        <dbReference type="EMBL" id="GBG70599.1"/>
    </source>
</evidence>
<feature type="compositionally biased region" description="Basic and acidic residues" evidence="1">
    <location>
        <begin position="326"/>
        <end position="337"/>
    </location>
</feature>
<dbReference type="Gramene" id="GBG70599">
    <property type="protein sequence ID" value="GBG70599"/>
    <property type="gene ID" value="CBR_g6725"/>
</dbReference>
<dbReference type="AlphaFoldDB" id="A0A388KKM4"/>
<sequence>MEASEISRVLRAPHLSGRQEEASSSSSGRLGPSWLKSLLSASFFAHCSRHAGGHKSECNMFCIDCEDGALCSYCTSTHSGHRILQIRRSSYHDVVRVADIQKLLDVSQIQVYVINSARIVFLNGRPQSKPAKGSAYVCRTCHRSLLDSSRYCSLGCKLTGIKRQMAGRRTPTTTMMEKLQMAAGERGGDANDAGGGSDDDDVFESREDDDWAKGLTLQLASREHHHHHQHHNHHHHNYHNGYQRVRSGNAAGGGSREAAAENPYDADQRQQQVEYHHHHQQQPQTQHQRQRSEPKPCDSEESVETSRKIMNWRKRVLPPLKTWGNVREESGEGREESTEGEAEEGEVDERSSYLSVVPPSTPPQVVQDDRRVGLKRRKGTPHRAPLW</sequence>
<feature type="compositionally biased region" description="Low complexity" evidence="1">
    <location>
        <begin position="355"/>
        <end position="366"/>
    </location>
</feature>
<feature type="compositionally biased region" description="Basic residues" evidence="1">
    <location>
        <begin position="223"/>
        <end position="238"/>
    </location>
</feature>
<feature type="region of interest" description="Disordered" evidence="1">
    <location>
        <begin position="222"/>
        <end position="306"/>
    </location>
</feature>
<protein>
    <recommendedName>
        <fullName evidence="4">B box-type domain-containing protein</fullName>
    </recommendedName>
</protein>
<dbReference type="Proteomes" id="UP000265515">
    <property type="component" value="Unassembled WGS sequence"/>
</dbReference>
<proteinExistence type="predicted"/>
<comment type="caution">
    <text evidence="2">The sequence shown here is derived from an EMBL/GenBank/DDBJ whole genome shotgun (WGS) entry which is preliminary data.</text>
</comment>
<feature type="compositionally biased region" description="Acidic residues" evidence="1">
    <location>
        <begin position="338"/>
        <end position="347"/>
    </location>
</feature>
<evidence type="ECO:0000313" key="3">
    <source>
        <dbReference type="Proteomes" id="UP000265515"/>
    </source>
</evidence>
<keyword evidence="3" id="KW-1185">Reference proteome</keyword>
<feature type="region of interest" description="Disordered" evidence="1">
    <location>
        <begin position="323"/>
        <end position="387"/>
    </location>
</feature>
<gene>
    <name evidence="2" type="ORF">CBR_g6725</name>
</gene>
<organism evidence="2 3">
    <name type="scientific">Chara braunii</name>
    <name type="common">Braun's stonewort</name>
    <dbReference type="NCBI Taxonomy" id="69332"/>
    <lineage>
        <taxon>Eukaryota</taxon>
        <taxon>Viridiplantae</taxon>
        <taxon>Streptophyta</taxon>
        <taxon>Charophyceae</taxon>
        <taxon>Charales</taxon>
        <taxon>Characeae</taxon>
        <taxon>Chara</taxon>
    </lineage>
</organism>
<evidence type="ECO:0008006" key="4">
    <source>
        <dbReference type="Google" id="ProtNLM"/>
    </source>
</evidence>
<name>A0A388KKM4_CHABU</name>
<accession>A0A388KKM4</accession>